<evidence type="ECO:0000256" key="3">
    <source>
        <dbReference type="ARBA" id="ARBA00022691"/>
    </source>
</evidence>
<dbReference type="EMBL" id="MN956836">
    <property type="protein sequence ID" value="QTX13869.1"/>
    <property type="molecule type" value="Genomic_DNA"/>
</dbReference>
<feature type="active site" evidence="6">
    <location>
        <position position="63"/>
    </location>
</feature>
<dbReference type="AlphaFoldDB" id="A0A8B0SSC7"/>
<dbReference type="InterPro" id="IPR001525">
    <property type="entry name" value="C5_MeTfrase"/>
</dbReference>
<evidence type="ECO:0000256" key="4">
    <source>
        <dbReference type="ARBA" id="ARBA00022747"/>
    </source>
</evidence>
<dbReference type="GO" id="GO:0032259">
    <property type="term" value="P:methylation"/>
    <property type="evidence" value="ECO:0007669"/>
    <property type="project" value="UniProtKB-KW"/>
</dbReference>
<keyword evidence="7" id="KW-0614">Plasmid</keyword>
<keyword evidence="3 6" id="KW-0949">S-adenosyl-L-methionine</keyword>
<comment type="similarity">
    <text evidence="6">Belongs to the class I-like SAM-binding methyltransferase superfamily. C5-methyltransferase family.</text>
</comment>
<dbReference type="Gene3D" id="3.40.50.150">
    <property type="entry name" value="Vaccinia Virus protein VP39"/>
    <property type="match status" value="1"/>
</dbReference>
<dbReference type="Pfam" id="PF00145">
    <property type="entry name" value="DNA_methylase"/>
    <property type="match status" value="1"/>
</dbReference>
<dbReference type="InterPro" id="IPR029063">
    <property type="entry name" value="SAM-dependent_MTases_sf"/>
</dbReference>
<keyword evidence="4" id="KW-0680">Restriction system</keyword>
<dbReference type="PROSITE" id="PS51679">
    <property type="entry name" value="SAM_MT_C5"/>
    <property type="match status" value="1"/>
</dbReference>
<evidence type="ECO:0000256" key="5">
    <source>
        <dbReference type="ARBA" id="ARBA00047422"/>
    </source>
</evidence>
<protein>
    <submittedName>
        <fullName evidence="7">DNA-cytosine methyltransferase</fullName>
        <ecNumber evidence="7">2.1.1.37</ecNumber>
    </submittedName>
</protein>
<comment type="catalytic activity">
    <reaction evidence="5">
        <text>a 2'-deoxycytidine in DNA + S-adenosyl-L-methionine = a 5-methyl-2'-deoxycytidine in DNA + S-adenosyl-L-homocysteine + H(+)</text>
        <dbReference type="Rhea" id="RHEA:13681"/>
        <dbReference type="Rhea" id="RHEA-COMP:11369"/>
        <dbReference type="Rhea" id="RHEA-COMP:11370"/>
        <dbReference type="ChEBI" id="CHEBI:15378"/>
        <dbReference type="ChEBI" id="CHEBI:57856"/>
        <dbReference type="ChEBI" id="CHEBI:59789"/>
        <dbReference type="ChEBI" id="CHEBI:85452"/>
        <dbReference type="ChEBI" id="CHEBI:85454"/>
        <dbReference type="EC" id="2.1.1.37"/>
    </reaction>
</comment>
<evidence type="ECO:0000313" key="7">
    <source>
        <dbReference type="EMBL" id="QTX13869.1"/>
    </source>
</evidence>
<name>A0A8B0SSC7_KLEPN</name>
<dbReference type="EC" id="2.1.1.37" evidence="7"/>
<geneLocation type="plasmid" evidence="7">
    <name>p17-15-vir-like</name>
</geneLocation>
<evidence type="ECO:0000256" key="2">
    <source>
        <dbReference type="ARBA" id="ARBA00022679"/>
    </source>
</evidence>
<dbReference type="GO" id="GO:0009307">
    <property type="term" value="P:DNA restriction-modification system"/>
    <property type="evidence" value="ECO:0007669"/>
    <property type="project" value="UniProtKB-KW"/>
</dbReference>
<dbReference type="PROSITE" id="PS00094">
    <property type="entry name" value="C5_MTASE_1"/>
    <property type="match status" value="1"/>
</dbReference>
<keyword evidence="1 6" id="KW-0489">Methyltransferase</keyword>
<evidence type="ECO:0000256" key="6">
    <source>
        <dbReference type="PROSITE-ProRule" id="PRU01016"/>
    </source>
</evidence>
<accession>A0A8B0SSC7</accession>
<evidence type="ECO:0000256" key="1">
    <source>
        <dbReference type="ARBA" id="ARBA00022603"/>
    </source>
</evidence>
<reference evidence="7" key="1">
    <citation type="submission" date="2020-01" db="EMBL/GenBank/DDBJ databases">
        <authorList>
            <person name="Qin S."/>
        </authorList>
    </citation>
    <scope>NUCLEOTIDE SEQUENCE</scope>
    <source>
        <strain evidence="7">CVir17-16-YZ6g</strain>
        <plasmid evidence="7">p17-15-vir-like</plasmid>
    </source>
</reference>
<sequence length="118" mass="13291">MEQLFSQKLIKANWYCDPEAHIFNSDIRDVTLSHKEDVSEEDAYAHIDKSIPDHDVLLAGFPCQPFSLAGVSKKTHLAVNTVLNVTPRGTLFFDVARIIMAKKPAIFVLENVKNLKKP</sequence>
<dbReference type="InterPro" id="IPR018117">
    <property type="entry name" value="C5_DNA_meth_AS"/>
</dbReference>
<proteinExistence type="inferred from homology"/>
<keyword evidence="2 6" id="KW-0808">Transferase</keyword>
<dbReference type="SUPFAM" id="SSF53335">
    <property type="entry name" value="S-adenosyl-L-methionine-dependent methyltransferases"/>
    <property type="match status" value="1"/>
</dbReference>
<organism evidence="7">
    <name type="scientific">Klebsiella pneumoniae</name>
    <dbReference type="NCBI Taxonomy" id="573"/>
    <lineage>
        <taxon>Bacteria</taxon>
        <taxon>Pseudomonadati</taxon>
        <taxon>Pseudomonadota</taxon>
        <taxon>Gammaproteobacteria</taxon>
        <taxon>Enterobacterales</taxon>
        <taxon>Enterobacteriaceae</taxon>
        <taxon>Klebsiella/Raoultella group</taxon>
        <taxon>Klebsiella</taxon>
        <taxon>Klebsiella pneumoniae complex</taxon>
    </lineage>
</organism>
<dbReference type="GO" id="GO:0003886">
    <property type="term" value="F:DNA (cytosine-5-)-methyltransferase activity"/>
    <property type="evidence" value="ECO:0007669"/>
    <property type="project" value="UniProtKB-EC"/>
</dbReference>